<feature type="compositionally biased region" description="Low complexity" evidence="1">
    <location>
        <begin position="60"/>
        <end position="73"/>
    </location>
</feature>
<gene>
    <name evidence="2" type="ORF">Tco_0681205</name>
</gene>
<comment type="caution">
    <text evidence="2">The sequence shown here is derived from an EMBL/GenBank/DDBJ whole genome shotgun (WGS) entry which is preliminary data.</text>
</comment>
<dbReference type="Proteomes" id="UP001151760">
    <property type="component" value="Unassembled WGS sequence"/>
</dbReference>
<sequence>MSSNNPFDALNTIEEGDEHRLNGGLQIQVDYMVYEDNDSEVEEVYDETTTYMASTGFNVNKASKSSSGGANKSLYEQWKENNEDPYDDDDFDNPGLTNAQIMFANAFDINFRGQLR</sequence>
<reference evidence="2" key="2">
    <citation type="submission" date="2022-01" db="EMBL/GenBank/DDBJ databases">
        <authorList>
            <person name="Yamashiro T."/>
            <person name="Shiraishi A."/>
            <person name="Satake H."/>
            <person name="Nakayama K."/>
        </authorList>
    </citation>
    <scope>NUCLEOTIDE SEQUENCE</scope>
</reference>
<organism evidence="2 3">
    <name type="scientific">Tanacetum coccineum</name>
    <dbReference type="NCBI Taxonomy" id="301880"/>
    <lineage>
        <taxon>Eukaryota</taxon>
        <taxon>Viridiplantae</taxon>
        <taxon>Streptophyta</taxon>
        <taxon>Embryophyta</taxon>
        <taxon>Tracheophyta</taxon>
        <taxon>Spermatophyta</taxon>
        <taxon>Magnoliopsida</taxon>
        <taxon>eudicotyledons</taxon>
        <taxon>Gunneridae</taxon>
        <taxon>Pentapetalae</taxon>
        <taxon>asterids</taxon>
        <taxon>campanulids</taxon>
        <taxon>Asterales</taxon>
        <taxon>Asteraceae</taxon>
        <taxon>Asteroideae</taxon>
        <taxon>Anthemideae</taxon>
        <taxon>Anthemidinae</taxon>
        <taxon>Tanacetum</taxon>
    </lineage>
</organism>
<name>A0ABQ4XNH5_9ASTR</name>
<proteinExistence type="predicted"/>
<feature type="compositionally biased region" description="Acidic residues" evidence="1">
    <location>
        <begin position="83"/>
        <end position="92"/>
    </location>
</feature>
<evidence type="ECO:0000313" key="3">
    <source>
        <dbReference type="Proteomes" id="UP001151760"/>
    </source>
</evidence>
<dbReference type="EMBL" id="BQNB010009663">
    <property type="protein sequence ID" value="GJS66641.1"/>
    <property type="molecule type" value="Genomic_DNA"/>
</dbReference>
<reference evidence="2" key="1">
    <citation type="journal article" date="2022" name="Int. J. Mol. Sci.">
        <title>Draft Genome of Tanacetum Coccineum: Genomic Comparison of Closely Related Tanacetum-Family Plants.</title>
        <authorList>
            <person name="Yamashiro T."/>
            <person name="Shiraishi A."/>
            <person name="Nakayama K."/>
            <person name="Satake H."/>
        </authorList>
    </citation>
    <scope>NUCLEOTIDE SEQUENCE</scope>
</reference>
<evidence type="ECO:0000256" key="1">
    <source>
        <dbReference type="SAM" id="MobiDB-lite"/>
    </source>
</evidence>
<keyword evidence="3" id="KW-1185">Reference proteome</keyword>
<feature type="region of interest" description="Disordered" evidence="1">
    <location>
        <begin position="59"/>
        <end position="93"/>
    </location>
</feature>
<evidence type="ECO:0000313" key="2">
    <source>
        <dbReference type="EMBL" id="GJS66641.1"/>
    </source>
</evidence>
<accession>A0ABQ4XNH5</accession>
<protein>
    <submittedName>
        <fullName evidence="2">Uncharacterized protein</fullName>
    </submittedName>
</protein>